<feature type="transmembrane region" description="Helical" evidence="2">
    <location>
        <begin position="21"/>
        <end position="41"/>
    </location>
</feature>
<keyword evidence="2" id="KW-1133">Transmembrane helix</keyword>
<feature type="non-terminal residue" evidence="3">
    <location>
        <position position="1"/>
    </location>
</feature>
<keyword evidence="2" id="KW-0812">Transmembrane</keyword>
<organism evidence="3 4">
    <name type="scientific">Funneliformis caledonium</name>
    <dbReference type="NCBI Taxonomy" id="1117310"/>
    <lineage>
        <taxon>Eukaryota</taxon>
        <taxon>Fungi</taxon>
        <taxon>Fungi incertae sedis</taxon>
        <taxon>Mucoromycota</taxon>
        <taxon>Glomeromycotina</taxon>
        <taxon>Glomeromycetes</taxon>
        <taxon>Glomerales</taxon>
        <taxon>Glomeraceae</taxon>
        <taxon>Funneliformis</taxon>
    </lineage>
</organism>
<keyword evidence="4" id="KW-1185">Reference proteome</keyword>
<evidence type="ECO:0000256" key="2">
    <source>
        <dbReference type="SAM" id="Phobius"/>
    </source>
</evidence>
<protein>
    <submittedName>
        <fullName evidence="3">12437_t:CDS:1</fullName>
    </submittedName>
</protein>
<comment type="caution">
    <text evidence="3">The sequence shown here is derived from an EMBL/GenBank/DDBJ whole genome shotgun (WGS) entry which is preliminary data.</text>
</comment>
<dbReference type="EMBL" id="CAJVPQ010008312">
    <property type="protein sequence ID" value="CAG8705608.1"/>
    <property type="molecule type" value="Genomic_DNA"/>
</dbReference>
<evidence type="ECO:0000313" key="3">
    <source>
        <dbReference type="EMBL" id="CAG8705608.1"/>
    </source>
</evidence>
<evidence type="ECO:0000313" key="4">
    <source>
        <dbReference type="Proteomes" id="UP000789570"/>
    </source>
</evidence>
<dbReference type="OrthoDB" id="2427606at2759"/>
<name>A0A9N9HU86_9GLOM</name>
<feature type="compositionally biased region" description="Basic residues" evidence="1">
    <location>
        <begin position="120"/>
        <end position="130"/>
    </location>
</feature>
<accession>A0A9N9HU86</accession>
<gene>
    <name evidence="3" type="ORF">FCALED_LOCUS13687</name>
</gene>
<sequence>LYRWLQDLSKPTEEEYQWTRALITVLLYQGIVTPYGTSGIIVTPPGFRPILVNTVWNVLGLLWRYHIRRRKNVASLSCQQAKTPKKKNNDDDGNELARSPKDDKCHVFDSKNENREKITKNKKGKKKKKKAIPDKKGCESIHAWDVGSLWNSNRYADKYDYIQQQADSELESRKNTSIAMVRTNDAMSSCAPGQYPYTRNWKSSAVHKMSESNRHESSYALKSSIMVVEKIKNECDRNRIATSVERDLLSKESYHTEYLKSIKEFGFNHIIIVGERDFKMLFIDCYGRIFEWDFINFLLWPLGNYLEDKPRVAWGVEFNGTITAFEVGTCVE</sequence>
<dbReference type="AlphaFoldDB" id="A0A9N9HU86"/>
<keyword evidence="2" id="KW-0472">Membrane</keyword>
<dbReference type="Proteomes" id="UP000789570">
    <property type="component" value="Unassembled WGS sequence"/>
</dbReference>
<proteinExistence type="predicted"/>
<feature type="compositionally biased region" description="Basic and acidic residues" evidence="1">
    <location>
        <begin position="98"/>
        <end position="119"/>
    </location>
</feature>
<feature type="region of interest" description="Disordered" evidence="1">
    <location>
        <begin position="76"/>
        <end position="134"/>
    </location>
</feature>
<evidence type="ECO:0000256" key="1">
    <source>
        <dbReference type="SAM" id="MobiDB-lite"/>
    </source>
</evidence>
<reference evidence="3" key="1">
    <citation type="submission" date="2021-06" db="EMBL/GenBank/DDBJ databases">
        <authorList>
            <person name="Kallberg Y."/>
            <person name="Tangrot J."/>
            <person name="Rosling A."/>
        </authorList>
    </citation>
    <scope>NUCLEOTIDE SEQUENCE</scope>
    <source>
        <strain evidence="3">UK204</strain>
    </source>
</reference>